<organism evidence="1 2">
    <name type="scientific">Zasmidium cellare</name>
    <name type="common">Wine cellar mold</name>
    <name type="synonym">Racodium cellare</name>
    <dbReference type="NCBI Taxonomy" id="395010"/>
    <lineage>
        <taxon>Eukaryota</taxon>
        <taxon>Fungi</taxon>
        <taxon>Dikarya</taxon>
        <taxon>Ascomycota</taxon>
        <taxon>Pezizomycotina</taxon>
        <taxon>Dothideomycetes</taxon>
        <taxon>Dothideomycetidae</taxon>
        <taxon>Mycosphaerellales</taxon>
        <taxon>Mycosphaerellaceae</taxon>
        <taxon>Zasmidium</taxon>
    </lineage>
</organism>
<dbReference type="Proteomes" id="UP001305779">
    <property type="component" value="Unassembled WGS sequence"/>
</dbReference>
<dbReference type="InterPro" id="IPR038883">
    <property type="entry name" value="AN11006-like"/>
</dbReference>
<proteinExistence type="predicted"/>
<gene>
    <name evidence="1" type="ORF">PRZ48_014688</name>
</gene>
<protein>
    <submittedName>
        <fullName evidence="1">Uncharacterized protein</fullName>
    </submittedName>
</protein>
<dbReference type="PANTHER" id="PTHR42085">
    <property type="entry name" value="F-BOX DOMAIN-CONTAINING PROTEIN"/>
    <property type="match status" value="1"/>
</dbReference>
<evidence type="ECO:0000313" key="2">
    <source>
        <dbReference type="Proteomes" id="UP001305779"/>
    </source>
</evidence>
<comment type="caution">
    <text evidence="1">The sequence shown here is derived from an EMBL/GenBank/DDBJ whole genome shotgun (WGS) entry which is preliminary data.</text>
</comment>
<reference evidence="1 2" key="1">
    <citation type="journal article" date="2023" name="G3 (Bethesda)">
        <title>A chromosome-level genome assembly of Zasmidium syzygii isolated from banana leaves.</title>
        <authorList>
            <person name="van Westerhoven A.C."/>
            <person name="Mehrabi R."/>
            <person name="Talebi R."/>
            <person name="Steentjes M.B.F."/>
            <person name="Corcolon B."/>
            <person name="Chong P.A."/>
            <person name="Kema G.H.J."/>
            <person name="Seidl M.F."/>
        </authorList>
    </citation>
    <scope>NUCLEOTIDE SEQUENCE [LARGE SCALE GENOMIC DNA]</scope>
    <source>
        <strain evidence="1 2">P124</strain>
    </source>
</reference>
<dbReference type="PANTHER" id="PTHR42085:SF2">
    <property type="entry name" value="F-BOX DOMAIN-CONTAINING PROTEIN"/>
    <property type="match status" value="1"/>
</dbReference>
<sequence>MSSNREQTETADDVTPFRFFNLSAELRNRIYEYTFSGVEAKLPVADPRGDYSDKFSAAPSLLLTCKQIYTEGLTIYFSESAFYSESSRRMREWLEFIGSILRRQVSFVGYGPAIREPNTTRLSQARLGDDARDLVKLRKLMLNVIRRSHVITVEEIPEEKLHVRFVFPLLPGIATHWTNNPKDAATKFGERLAEIRKCHLTVALSRSWWAMLYSFGMGEHEPEYVDIFGYDD</sequence>
<dbReference type="EMBL" id="JAXOVC010000014">
    <property type="protein sequence ID" value="KAK4494390.1"/>
    <property type="molecule type" value="Genomic_DNA"/>
</dbReference>
<accession>A0ABR0DZ23</accession>
<name>A0ABR0DZ23_ZASCE</name>
<keyword evidence="2" id="KW-1185">Reference proteome</keyword>
<evidence type="ECO:0000313" key="1">
    <source>
        <dbReference type="EMBL" id="KAK4494390.1"/>
    </source>
</evidence>